<evidence type="ECO:0008006" key="3">
    <source>
        <dbReference type="Google" id="ProtNLM"/>
    </source>
</evidence>
<sequence>MDDSTGLPLELADNLPWHFHDLAKSRTVDRVPEKGEVCLWLVTSEFRFASASNIGSWLSIAERRRARLYPNSSIGRRFGVARATLRLVVSQMFACRPQEVRVEDAPDERLVVRDASGERSLGVDVSYSGIWIVVAVAAANVGIGLSIEAPGVQGAPAAVAEAARRARARAERGEPGADSSSWHGLVLPMPGEICGVVAVDQPVTGVQAFGWDRSAEGTGPR</sequence>
<dbReference type="Proteomes" id="UP000198263">
    <property type="component" value="Unassembled WGS sequence"/>
</dbReference>
<dbReference type="RefSeq" id="WP_040052619.1">
    <property type="nucleotide sequence ID" value="NZ_FCNV02000004.1"/>
</dbReference>
<dbReference type="Gene3D" id="3.90.470.20">
    <property type="entry name" value="4'-phosphopantetheinyl transferase domain"/>
    <property type="match status" value="1"/>
</dbReference>
<dbReference type="GO" id="GO:0000287">
    <property type="term" value="F:magnesium ion binding"/>
    <property type="evidence" value="ECO:0007669"/>
    <property type="project" value="InterPro"/>
</dbReference>
<dbReference type="InterPro" id="IPR037143">
    <property type="entry name" value="4-PPantetheinyl_Trfase_dom_sf"/>
</dbReference>
<gene>
    <name evidence="1" type="ORF">AWB72_02812</name>
</gene>
<accession>A0A658QXQ3</accession>
<name>A0A658QXQ3_9BURK</name>
<dbReference type="OrthoDB" id="8997880at2"/>
<dbReference type="GO" id="GO:0008897">
    <property type="term" value="F:holo-[acyl-carrier-protein] synthase activity"/>
    <property type="evidence" value="ECO:0007669"/>
    <property type="project" value="InterPro"/>
</dbReference>
<reference evidence="1 2" key="1">
    <citation type="submission" date="2016-01" db="EMBL/GenBank/DDBJ databases">
        <authorList>
            <person name="Peeters C."/>
        </authorList>
    </citation>
    <scope>NUCLEOTIDE SEQUENCE [LARGE SCALE GENOMIC DNA]</scope>
    <source>
        <strain evidence="1">LMG 29315</strain>
    </source>
</reference>
<dbReference type="EMBL" id="FCNV02000004">
    <property type="protein sequence ID" value="SAL31726.1"/>
    <property type="molecule type" value="Genomic_DNA"/>
</dbReference>
<evidence type="ECO:0000313" key="1">
    <source>
        <dbReference type="EMBL" id="SAL31726.1"/>
    </source>
</evidence>
<organism evidence="1 2">
    <name type="scientific">Caballeronia concitans</name>
    <dbReference type="NCBI Taxonomy" id="1777133"/>
    <lineage>
        <taxon>Bacteria</taxon>
        <taxon>Pseudomonadati</taxon>
        <taxon>Pseudomonadota</taxon>
        <taxon>Betaproteobacteria</taxon>
        <taxon>Burkholderiales</taxon>
        <taxon>Burkholderiaceae</taxon>
        <taxon>Caballeronia</taxon>
    </lineage>
</organism>
<protein>
    <recommendedName>
        <fullName evidence="3">4'-phosphopantetheinyl transferase</fullName>
    </recommendedName>
</protein>
<dbReference type="AlphaFoldDB" id="A0A658QXQ3"/>
<evidence type="ECO:0000313" key="2">
    <source>
        <dbReference type="Proteomes" id="UP000198263"/>
    </source>
</evidence>
<comment type="caution">
    <text evidence="1">The sequence shown here is derived from an EMBL/GenBank/DDBJ whole genome shotgun (WGS) entry which is preliminary data.</text>
</comment>
<proteinExistence type="predicted"/>
<keyword evidence="2" id="KW-1185">Reference proteome</keyword>